<dbReference type="AlphaFoldDB" id="J3MYN4"/>
<reference evidence="1" key="1">
    <citation type="journal article" date="2013" name="Nat. Commun.">
        <title>Whole-genome sequencing of Oryza brachyantha reveals mechanisms underlying Oryza genome evolution.</title>
        <authorList>
            <person name="Chen J."/>
            <person name="Huang Q."/>
            <person name="Gao D."/>
            <person name="Wang J."/>
            <person name="Lang Y."/>
            <person name="Liu T."/>
            <person name="Li B."/>
            <person name="Bai Z."/>
            <person name="Luis Goicoechea J."/>
            <person name="Liang C."/>
            <person name="Chen C."/>
            <person name="Zhang W."/>
            <person name="Sun S."/>
            <person name="Liao Y."/>
            <person name="Zhang X."/>
            <person name="Yang L."/>
            <person name="Song C."/>
            <person name="Wang M."/>
            <person name="Shi J."/>
            <person name="Liu G."/>
            <person name="Liu J."/>
            <person name="Zhou H."/>
            <person name="Zhou W."/>
            <person name="Yu Q."/>
            <person name="An N."/>
            <person name="Chen Y."/>
            <person name="Cai Q."/>
            <person name="Wang B."/>
            <person name="Liu B."/>
            <person name="Min J."/>
            <person name="Huang Y."/>
            <person name="Wu H."/>
            <person name="Li Z."/>
            <person name="Zhang Y."/>
            <person name="Yin Y."/>
            <person name="Song W."/>
            <person name="Jiang J."/>
            <person name="Jackson S.A."/>
            <person name="Wing R.A."/>
            <person name="Wang J."/>
            <person name="Chen M."/>
        </authorList>
    </citation>
    <scope>NUCLEOTIDE SEQUENCE [LARGE SCALE GENOMIC DNA]</scope>
    <source>
        <strain evidence="1">cv. IRGC 101232</strain>
    </source>
</reference>
<dbReference type="EnsemblPlants" id="OB09G21130.1">
    <property type="protein sequence ID" value="OB09G21130.1"/>
    <property type="gene ID" value="OB09G21130"/>
</dbReference>
<dbReference type="HOGENOM" id="CLU_2892727_0_0_1"/>
<proteinExistence type="predicted"/>
<evidence type="ECO:0000313" key="1">
    <source>
        <dbReference type="EnsemblPlants" id="OB09G21130.1"/>
    </source>
</evidence>
<keyword evidence="2" id="KW-1185">Reference proteome</keyword>
<dbReference type="Proteomes" id="UP000006038">
    <property type="component" value="Chromosome 9"/>
</dbReference>
<reference evidence="1" key="2">
    <citation type="submission" date="2013-04" db="UniProtKB">
        <authorList>
            <consortium name="EnsemblPlants"/>
        </authorList>
    </citation>
    <scope>IDENTIFICATION</scope>
</reference>
<evidence type="ECO:0000313" key="2">
    <source>
        <dbReference type="Proteomes" id="UP000006038"/>
    </source>
</evidence>
<name>J3MYN4_ORYBR</name>
<dbReference type="Gramene" id="OB09G21130.1">
    <property type="protein sequence ID" value="OB09G21130.1"/>
    <property type="gene ID" value="OB09G21130"/>
</dbReference>
<protein>
    <submittedName>
        <fullName evidence="1">Uncharacterized protein</fullName>
    </submittedName>
</protein>
<sequence length="63" mass="7236">CSAAQSIRNHKETRNSPYGLILYVTSLGIRREQYTPLPHVHCNRLAIQIHVSVAYLYLTRLLS</sequence>
<organism evidence="1">
    <name type="scientific">Oryza brachyantha</name>
    <name type="common">malo sina</name>
    <dbReference type="NCBI Taxonomy" id="4533"/>
    <lineage>
        <taxon>Eukaryota</taxon>
        <taxon>Viridiplantae</taxon>
        <taxon>Streptophyta</taxon>
        <taxon>Embryophyta</taxon>
        <taxon>Tracheophyta</taxon>
        <taxon>Spermatophyta</taxon>
        <taxon>Magnoliopsida</taxon>
        <taxon>Liliopsida</taxon>
        <taxon>Poales</taxon>
        <taxon>Poaceae</taxon>
        <taxon>BOP clade</taxon>
        <taxon>Oryzoideae</taxon>
        <taxon>Oryzeae</taxon>
        <taxon>Oryzinae</taxon>
        <taxon>Oryza</taxon>
    </lineage>
</organism>
<accession>J3MYN4</accession>